<sequence length="425" mass="46627">MTEESYIIVGAGVFGASTALHLIDKYPSASITLIDRNAKCGASWDWNKVIRSDYRDELYTRLALEARELWVNDALYKPYYHAVPMVWISGTEPSVYVENHRKAGVEPNFKMLTVDEAKSEFGGLFKDADYEGVDKIYVNYDSGWAEAKDVLDNVVAAAVSKGVKFIACGVSTVVFDESGSRAIGVRTSAGDFISGTKVILCNGAGLPKLMADSAPDRDDLQPGPNITAASVITGNASSGSDVSKLMGSPICSKGTGLQGGYIPPTVHTPLKFWSDMTYKNTVQHPSERTMSMPPAGEDNNQWAVPEAMSRELEEAAIGILGPDSGITLCDFRVCWELTTASEDNIISPHPACKDLYIATAGSFHSFKFLPILGKYVVQMLDGALDPDLTTRWAWDQPVFSNGDRERYPTRELKEFWSFERPRQVI</sequence>
<dbReference type="InterPro" id="IPR006076">
    <property type="entry name" value="FAD-dep_OxRdtase"/>
</dbReference>
<dbReference type="InterPro" id="IPR036188">
    <property type="entry name" value="FAD/NAD-bd_sf"/>
</dbReference>
<evidence type="ECO:0000256" key="2">
    <source>
        <dbReference type="ARBA" id="ARBA00010989"/>
    </source>
</evidence>
<keyword evidence="8" id="KW-1185">Reference proteome</keyword>
<accession>A0AAN7B7T8</accession>
<dbReference type="GO" id="GO:0050660">
    <property type="term" value="F:flavin adenine dinucleotide binding"/>
    <property type="evidence" value="ECO:0007669"/>
    <property type="project" value="InterPro"/>
</dbReference>
<evidence type="ECO:0000256" key="5">
    <source>
        <dbReference type="ARBA" id="ARBA00023002"/>
    </source>
</evidence>
<evidence type="ECO:0000259" key="6">
    <source>
        <dbReference type="Pfam" id="PF01266"/>
    </source>
</evidence>
<reference evidence="7" key="1">
    <citation type="journal article" date="2023" name="Mol. Phylogenet. Evol.">
        <title>Genome-scale phylogeny and comparative genomics of the fungal order Sordariales.</title>
        <authorList>
            <person name="Hensen N."/>
            <person name="Bonometti L."/>
            <person name="Westerberg I."/>
            <person name="Brannstrom I.O."/>
            <person name="Guillou S."/>
            <person name="Cros-Aarteil S."/>
            <person name="Calhoun S."/>
            <person name="Haridas S."/>
            <person name="Kuo A."/>
            <person name="Mondo S."/>
            <person name="Pangilinan J."/>
            <person name="Riley R."/>
            <person name="LaButti K."/>
            <person name="Andreopoulos B."/>
            <person name="Lipzen A."/>
            <person name="Chen C."/>
            <person name="Yan M."/>
            <person name="Daum C."/>
            <person name="Ng V."/>
            <person name="Clum A."/>
            <person name="Steindorff A."/>
            <person name="Ohm R.A."/>
            <person name="Martin F."/>
            <person name="Silar P."/>
            <person name="Natvig D.O."/>
            <person name="Lalanne C."/>
            <person name="Gautier V."/>
            <person name="Ament-Velasquez S.L."/>
            <person name="Kruys A."/>
            <person name="Hutchinson M.I."/>
            <person name="Powell A.J."/>
            <person name="Barry K."/>
            <person name="Miller A.N."/>
            <person name="Grigoriev I.V."/>
            <person name="Debuchy R."/>
            <person name="Gladieux P."/>
            <person name="Hiltunen Thoren M."/>
            <person name="Johannesson H."/>
        </authorList>
    </citation>
    <scope>NUCLEOTIDE SEQUENCE</scope>
    <source>
        <strain evidence="7">PSN293</strain>
    </source>
</reference>
<dbReference type="Pfam" id="PF01266">
    <property type="entry name" value="DAO"/>
    <property type="match status" value="1"/>
</dbReference>
<dbReference type="EMBL" id="MU858100">
    <property type="protein sequence ID" value="KAK4214058.1"/>
    <property type="molecule type" value="Genomic_DNA"/>
</dbReference>
<comment type="caution">
    <text evidence="7">The sequence shown here is derived from an EMBL/GenBank/DDBJ whole genome shotgun (WGS) entry which is preliminary data.</text>
</comment>
<dbReference type="PANTHER" id="PTHR10961:SF37">
    <property type="entry name" value="FAD DEPENDENT OXIDOREDUCTASE DOMAIN-CONTAINING PROTEIN"/>
    <property type="match status" value="1"/>
</dbReference>
<dbReference type="AlphaFoldDB" id="A0AAN7B7T8"/>
<organism evidence="7 8">
    <name type="scientific">Rhypophila decipiens</name>
    <dbReference type="NCBI Taxonomy" id="261697"/>
    <lineage>
        <taxon>Eukaryota</taxon>
        <taxon>Fungi</taxon>
        <taxon>Dikarya</taxon>
        <taxon>Ascomycota</taxon>
        <taxon>Pezizomycotina</taxon>
        <taxon>Sordariomycetes</taxon>
        <taxon>Sordariomycetidae</taxon>
        <taxon>Sordariales</taxon>
        <taxon>Naviculisporaceae</taxon>
        <taxon>Rhypophila</taxon>
    </lineage>
</organism>
<dbReference type="GO" id="GO:0008115">
    <property type="term" value="F:sarcosine oxidase activity"/>
    <property type="evidence" value="ECO:0007669"/>
    <property type="project" value="TreeGrafter"/>
</dbReference>
<name>A0AAN7B7T8_9PEZI</name>
<evidence type="ECO:0000313" key="8">
    <source>
        <dbReference type="Proteomes" id="UP001301769"/>
    </source>
</evidence>
<proteinExistence type="inferred from homology"/>
<dbReference type="Proteomes" id="UP001301769">
    <property type="component" value="Unassembled WGS sequence"/>
</dbReference>
<reference evidence="7" key="2">
    <citation type="submission" date="2023-05" db="EMBL/GenBank/DDBJ databases">
        <authorList>
            <consortium name="Lawrence Berkeley National Laboratory"/>
            <person name="Steindorff A."/>
            <person name="Hensen N."/>
            <person name="Bonometti L."/>
            <person name="Westerberg I."/>
            <person name="Brannstrom I.O."/>
            <person name="Guillou S."/>
            <person name="Cros-Aarteil S."/>
            <person name="Calhoun S."/>
            <person name="Haridas S."/>
            <person name="Kuo A."/>
            <person name="Mondo S."/>
            <person name="Pangilinan J."/>
            <person name="Riley R."/>
            <person name="Labutti K."/>
            <person name="Andreopoulos B."/>
            <person name="Lipzen A."/>
            <person name="Chen C."/>
            <person name="Yanf M."/>
            <person name="Daum C."/>
            <person name="Ng V."/>
            <person name="Clum A."/>
            <person name="Ohm R."/>
            <person name="Martin F."/>
            <person name="Silar P."/>
            <person name="Natvig D."/>
            <person name="Lalanne C."/>
            <person name="Gautier V."/>
            <person name="Ament-Velasquez S.L."/>
            <person name="Kruys A."/>
            <person name="Hutchinson M.I."/>
            <person name="Powell A.J."/>
            <person name="Barry K."/>
            <person name="Miller A.N."/>
            <person name="Grigoriev I.V."/>
            <person name="Debuchy R."/>
            <person name="Gladieux P."/>
            <person name="Thoren M.H."/>
            <person name="Johannesson H."/>
        </authorList>
    </citation>
    <scope>NUCLEOTIDE SEQUENCE</scope>
    <source>
        <strain evidence="7">PSN293</strain>
    </source>
</reference>
<protein>
    <submittedName>
        <fullName evidence="7">FAD dependent oxidoreductase</fullName>
    </submittedName>
</protein>
<evidence type="ECO:0000256" key="4">
    <source>
        <dbReference type="ARBA" id="ARBA00022827"/>
    </source>
</evidence>
<evidence type="ECO:0000256" key="3">
    <source>
        <dbReference type="ARBA" id="ARBA00022630"/>
    </source>
</evidence>
<dbReference type="GO" id="GO:0051698">
    <property type="term" value="F:saccharopine oxidase activity"/>
    <property type="evidence" value="ECO:0007669"/>
    <property type="project" value="TreeGrafter"/>
</dbReference>
<feature type="domain" description="FAD dependent oxidoreductase" evidence="6">
    <location>
        <begin position="6"/>
        <end position="379"/>
    </location>
</feature>
<dbReference type="SUPFAM" id="SSF51905">
    <property type="entry name" value="FAD/NAD(P)-binding domain"/>
    <property type="match status" value="1"/>
</dbReference>
<dbReference type="Gene3D" id="3.30.9.10">
    <property type="entry name" value="D-Amino Acid Oxidase, subunit A, domain 2"/>
    <property type="match status" value="1"/>
</dbReference>
<keyword evidence="3" id="KW-0285">Flavoprotein</keyword>
<dbReference type="Gene3D" id="3.50.50.60">
    <property type="entry name" value="FAD/NAD(P)-binding domain"/>
    <property type="match status" value="1"/>
</dbReference>
<comment type="cofactor">
    <cofactor evidence="1">
        <name>FAD</name>
        <dbReference type="ChEBI" id="CHEBI:57692"/>
    </cofactor>
</comment>
<gene>
    <name evidence="7" type="ORF">QBC37DRAFT_422125</name>
</gene>
<evidence type="ECO:0000313" key="7">
    <source>
        <dbReference type="EMBL" id="KAK4214058.1"/>
    </source>
</evidence>
<evidence type="ECO:0000256" key="1">
    <source>
        <dbReference type="ARBA" id="ARBA00001974"/>
    </source>
</evidence>
<dbReference type="PANTHER" id="PTHR10961">
    <property type="entry name" value="PEROXISOMAL SARCOSINE OXIDASE"/>
    <property type="match status" value="1"/>
</dbReference>
<keyword evidence="5" id="KW-0560">Oxidoreductase</keyword>
<dbReference type="InterPro" id="IPR045170">
    <property type="entry name" value="MTOX"/>
</dbReference>
<comment type="similarity">
    <text evidence="2">Belongs to the MSOX/MTOX family.</text>
</comment>
<keyword evidence="4" id="KW-0274">FAD</keyword>